<dbReference type="Gene3D" id="2.40.50.100">
    <property type="match status" value="1"/>
</dbReference>
<dbReference type="InterPro" id="IPR006143">
    <property type="entry name" value="RND_pump_MFP"/>
</dbReference>
<dbReference type="Gene3D" id="2.40.420.20">
    <property type="match status" value="1"/>
</dbReference>
<dbReference type="SUPFAM" id="SSF111369">
    <property type="entry name" value="HlyD-like secretion proteins"/>
    <property type="match status" value="1"/>
</dbReference>
<feature type="domain" description="Multidrug resistance protein MdtA-like alpha-helical hairpin" evidence="3">
    <location>
        <begin position="102"/>
        <end position="163"/>
    </location>
</feature>
<dbReference type="PANTHER" id="PTHR30469:SF11">
    <property type="entry name" value="BLL4320 PROTEIN"/>
    <property type="match status" value="1"/>
</dbReference>
<proteinExistence type="inferred from homology"/>
<accession>A0A382D5L6</accession>
<comment type="similarity">
    <text evidence="1">Belongs to the membrane fusion protein (MFP) (TC 8.A.1) family.</text>
</comment>
<dbReference type="NCBIfam" id="TIGR01730">
    <property type="entry name" value="RND_mfp"/>
    <property type="match status" value="1"/>
</dbReference>
<dbReference type="GO" id="GO:1990281">
    <property type="term" value="C:efflux pump complex"/>
    <property type="evidence" value="ECO:0007669"/>
    <property type="project" value="TreeGrafter"/>
</dbReference>
<dbReference type="FunFam" id="2.40.30.170:FF:000010">
    <property type="entry name" value="Efflux RND transporter periplasmic adaptor subunit"/>
    <property type="match status" value="1"/>
</dbReference>
<organism evidence="6">
    <name type="scientific">marine metagenome</name>
    <dbReference type="NCBI Taxonomy" id="408172"/>
    <lineage>
        <taxon>unclassified sequences</taxon>
        <taxon>metagenomes</taxon>
        <taxon>ecological metagenomes</taxon>
    </lineage>
</organism>
<dbReference type="PANTHER" id="PTHR30469">
    <property type="entry name" value="MULTIDRUG RESISTANCE PROTEIN MDTA"/>
    <property type="match status" value="1"/>
</dbReference>
<sequence>MRAYLVATVLLLIIFGTIAGYLYQRFSAMASMDFSPPPVTIATARAQEQSWKQTLNAVGTIQAVRGVELTSETSGEVTDIRFESGEKVEIGRLLVVLNDEVEKASRRNQIASLELARILYDRDSQLIDQNTIPQSQYDQSKADLERARAQLWETEARLANKQITAPFSGTMGIRHIDIGDYVSPGTVIANLQDHEELEIDFTVPARYAPSLNSGLNVEVTIDAFPGNRFDATVIAVDSKVDPGTRNILLRARLNQTSGLLPGMFATLEVDLGDSANVVTVPETALTYSLQGDMVYVIEEKPEGGLTAVAKVVESGDVRNGQVAIISGITAGKQVVTVGQNKLYRGVTILIDESVKL</sequence>
<keyword evidence="2" id="KW-0175">Coiled coil</keyword>
<evidence type="ECO:0000313" key="6">
    <source>
        <dbReference type="EMBL" id="SVB33332.1"/>
    </source>
</evidence>
<reference evidence="6" key="1">
    <citation type="submission" date="2018-05" db="EMBL/GenBank/DDBJ databases">
        <authorList>
            <person name="Lanie J.A."/>
            <person name="Ng W.-L."/>
            <person name="Kazmierczak K.M."/>
            <person name="Andrzejewski T.M."/>
            <person name="Davidsen T.M."/>
            <person name="Wayne K.J."/>
            <person name="Tettelin H."/>
            <person name="Glass J.I."/>
            <person name="Rusch D."/>
            <person name="Podicherti R."/>
            <person name="Tsui H.-C.T."/>
            <person name="Winkler M.E."/>
        </authorList>
    </citation>
    <scope>NUCLEOTIDE SEQUENCE</scope>
</reference>
<dbReference type="Pfam" id="PF25876">
    <property type="entry name" value="HH_MFP_RND"/>
    <property type="match status" value="1"/>
</dbReference>
<dbReference type="GO" id="GO:0015562">
    <property type="term" value="F:efflux transmembrane transporter activity"/>
    <property type="evidence" value="ECO:0007669"/>
    <property type="project" value="TreeGrafter"/>
</dbReference>
<evidence type="ECO:0000256" key="2">
    <source>
        <dbReference type="SAM" id="Coils"/>
    </source>
</evidence>
<dbReference type="Pfam" id="PF25917">
    <property type="entry name" value="BSH_RND"/>
    <property type="match status" value="1"/>
</dbReference>
<evidence type="ECO:0000259" key="4">
    <source>
        <dbReference type="Pfam" id="PF25917"/>
    </source>
</evidence>
<evidence type="ECO:0000259" key="5">
    <source>
        <dbReference type="Pfam" id="PF25954"/>
    </source>
</evidence>
<dbReference type="Gene3D" id="1.10.287.470">
    <property type="entry name" value="Helix hairpin bin"/>
    <property type="match status" value="1"/>
</dbReference>
<evidence type="ECO:0000259" key="3">
    <source>
        <dbReference type="Pfam" id="PF25876"/>
    </source>
</evidence>
<feature type="domain" description="CusB-like beta-barrel" evidence="5">
    <location>
        <begin position="200"/>
        <end position="269"/>
    </location>
</feature>
<dbReference type="AlphaFoldDB" id="A0A382D5L6"/>
<name>A0A382D5L6_9ZZZZ</name>
<dbReference type="InterPro" id="IPR058792">
    <property type="entry name" value="Beta-barrel_RND_2"/>
</dbReference>
<protein>
    <submittedName>
        <fullName evidence="6">Uncharacterized protein</fullName>
    </submittedName>
</protein>
<gene>
    <name evidence="6" type="ORF">METZ01_LOCUS186186</name>
</gene>
<dbReference type="InterPro" id="IPR058625">
    <property type="entry name" value="MdtA-like_BSH"/>
</dbReference>
<dbReference type="Gene3D" id="2.40.30.170">
    <property type="match status" value="1"/>
</dbReference>
<dbReference type="Pfam" id="PF25954">
    <property type="entry name" value="Beta-barrel_RND_2"/>
    <property type="match status" value="1"/>
</dbReference>
<feature type="coiled-coil region" evidence="2">
    <location>
        <begin position="94"/>
        <end position="164"/>
    </location>
</feature>
<dbReference type="EMBL" id="UINC01037599">
    <property type="protein sequence ID" value="SVB33332.1"/>
    <property type="molecule type" value="Genomic_DNA"/>
</dbReference>
<dbReference type="InterPro" id="IPR058624">
    <property type="entry name" value="MdtA-like_HH"/>
</dbReference>
<evidence type="ECO:0000256" key="1">
    <source>
        <dbReference type="ARBA" id="ARBA00009477"/>
    </source>
</evidence>
<feature type="domain" description="Multidrug resistance protein MdtA-like barrel-sandwich hybrid" evidence="4">
    <location>
        <begin position="66"/>
        <end position="187"/>
    </location>
</feature>